<dbReference type="InParanoid" id="A0A1U7SVF9"/>
<dbReference type="PROSITE" id="PS00237">
    <property type="entry name" value="G_PROTEIN_RECEP_F1_1"/>
    <property type="match status" value="1"/>
</dbReference>
<evidence type="ECO:0000256" key="8">
    <source>
        <dbReference type="ARBA" id="ARBA00023224"/>
    </source>
</evidence>
<evidence type="ECO:0000256" key="2">
    <source>
        <dbReference type="ARBA" id="ARBA00022475"/>
    </source>
</evidence>
<evidence type="ECO:0000256" key="5">
    <source>
        <dbReference type="ARBA" id="ARBA00022725"/>
    </source>
</evidence>
<keyword evidence="9" id="KW-0297">G-protein coupled receptor</keyword>
<feature type="transmembrane region" description="Helical" evidence="10">
    <location>
        <begin position="127"/>
        <end position="149"/>
    </location>
</feature>
<feature type="transmembrane region" description="Helical" evidence="10">
    <location>
        <begin position="89"/>
        <end position="107"/>
    </location>
</feature>
<proteinExistence type="inferred from homology"/>
<dbReference type="GO" id="GO:0004984">
    <property type="term" value="F:olfactory receptor activity"/>
    <property type="evidence" value="ECO:0007669"/>
    <property type="project" value="InterPro"/>
</dbReference>
<feature type="transmembrane region" description="Helical" evidence="10">
    <location>
        <begin position="268"/>
        <end position="292"/>
    </location>
</feature>
<feature type="transmembrane region" description="Helical" evidence="10">
    <location>
        <begin position="55"/>
        <end position="77"/>
    </location>
</feature>
<sequence length="343" mass="38051">MTNFSKEMKSPFFLNGSQNETQTQPSKQGMETQNATSLMEFVLLGLLKHTKVHTVFLAMILLAFITALTGNALLLFLIQVDSRLHTPMYFFLSQLAFTDIAQGFVIIPKMSADFLIPGNPISVTECGVQIFLMMTMGGADCLLLTVMSYDRYIAICKPLQYPILMSRNICFLLTAVVWIGGSVNALIHVAFTLAFPHCGSKEIDHFFCEIPALLKLSCSDTSRYETTVLVSGIVLLLIPSSIIIASYTHILSAVLRMRTKSTRGQQKALATCSSHLTVVGLFYGAGIFMYMRPSAYHSPEQDKIVSLFYTIVTPVLNPFIYSLRNKDVLGALRNLVGKCRVLQ</sequence>
<evidence type="ECO:0000256" key="4">
    <source>
        <dbReference type="ARBA" id="ARBA00022692"/>
    </source>
</evidence>
<dbReference type="GO" id="GO:0005886">
    <property type="term" value="C:plasma membrane"/>
    <property type="evidence" value="ECO:0007669"/>
    <property type="project" value="UniProtKB-SubCell"/>
</dbReference>
<dbReference type="RefSeq" id="XP_006038762.2">
    <property type="nucleotide sequence ID" value="XM_006038700.2"/>
</dbReference>
<dbReference type="Proteomes" id="UP000189705">
    <property type="component" value="Unplaced"/>
</dbReference>
<evidence type="ECO:0000256" key="3">
    <source>
        <dbReference type="ARBA" id="ARBA00022606"/>
    </source>
</evidence>
<dbReference type="InterPro" id="IPR017452">
    <property type="entry name" value="GPCR_Rhodpsn_7TM"/>
</dbReference>
<dbReference type="AlphaFoldDB" id="A0A1U7SVF9"/>
<evidence type="ECO:0000313" key="14">
    <source>
        <dbReference type="RefSeq" id="XP_006038762.2"/>
    </source>
</evidence>
<dbReference type="Pfam" id="PF13853">
    <property type="entry name" value="7tm_4"/>
    <property type="match status" value="1"/>
</dbReference>
<protein>
    <recommendedName>
        <fullName evidence="10">Olfactory receptor</fullName>
    </recommendedName>
</protein>
<organism evidence="13 14">
    <name type="scientific">Alligator sinensis</name>
    <name type="common">Chinese alligator</name>
    <dbReference type="NCBI Taxonomy" id="38654"/>
    <lineage>
        <taxon>Eukaryota</taxon>
        <taxon>Metazoa</taxon>
        <taxon>Chordata</taxon>
        <taxon>Craniata</taxon>
        <taxon>Vertebrata</taxon>
        <taxon>Euteleostomi</taxon>
        <taxon>Archelosauria</taxon>
        <taxon>Archosauria</taxon>
        <taxon>Crocodylia</taxon>
        <taxon>Alligatoridae</taxon>
        <taxon>Alligatorinae</taxon>
        <taxon>Alligator</taxon>
    </lineage>
</organism>
<keyword evidence="3 10" id="KW-0716">Sensory transduction</keyword>
<dbReference type="KEGG" id="asn:102369449"/>
<comment type="subcellular location">
    <subcellularLocation>
        <location evidence="1 10">Cell membrane</location>
        <topology evidence="1 10">Multi-pass membrane protein</topology>
    </subcellularLocation>
</comment>
<keyword evidence="7 10" id="KW-0472">Membrane</keyword>
<dbReference type="FunFam" id="1.20.1070.10:FF:000008">
    <property type="entry name" value="Olfactory receptor"/>
    <property type="match status" value="1"/>
</dbReference>
<evidence type="ECO:0000256" key="11">
    <source>
        <dbReference type="SAM" id="MobiDB-lite"/>
    </source>
</evidence>
<dbReference type="InterPro" id="IPR000725">
    <property type="entry name" value="Olfact_rcpt"/>
</dbReference>
<feature type="transmembrane region" description="Helical" evidence="10">
    <location>
        <begin position="304"/>
        <end position="323"/>
    </location>
</feature>
<dbReference type="CDD" id="cd15421">
    <property type="entry name" value="7tmA_OR2T-like"/>
    <property type="match status" value="1"/>
</dbReference>
<feature type="region of interest" description="Disordered" evidence="11">
    <location>
        <begin position="1"/>
        <end position="30"/>
    </location>
</feature>
<keyword evidence="8 9" id="KW-0807">Transducer</keyword>
<dbReference type="PRINTS" id="PR00245">
    <property type="entry name" value="OLFACTORYR"/>
</dbReference>
<keyword evidence="6 10" id="KW-1133">Transmembrane helix</keyword>
<dbReference type="PRINTS" id="PR00237">
    <property type="entry name" value="GPCRRHODOPSN"/>
</dbReference>
<dbReference type="SUPFAM" id="SSF81321">
    <property type="entry name" value="Family A G protein-coupled receptor-like"/>
    <property type="match status" value="1"/>
</dbReference>
<feature type="domain" description="G-protein coupled receptors family 1 profile" evidence="12">
    <location>
        <begin position="70"/>
        <end position="321"/>
    </location>
</feature>
<evidence type="ECO:0000256" key="7">
    <source>
        <dbReference type="ARBA" id="ARBA00023136"/>
    </source>
</evidence>
<evidence type="ECO:0000259" key="12">
    <source>
        <dbReference type="PROSITE" id="PS50262"/>
    </source>
</evidence>
<evidence type="ECO:0000256" key="1">
    <source>
        <dbReference type="ARBA" id="ARBA00004651"/>
    </source>
</evidence>
<keyword evidence="5 10" id="KW-0552">Olfaction</keyword>
<keyword evidence="9" id="KW-0675">Receptor</keyword>
<dbReference type="PANTHER" id="PTHR26453">
    <property type="entry name" value="OLFACTORY RECEPTOR"/>
    <property type="match status" value="1"/>
</dbReference>
<dbReference type="Gene3D" id="1.20.1070.10">
    <property type="entry name" value="Rhodopsin 7-helix transmembrane proteins"/>
    <property type="match status" value="1"/>
</dbReference>
<gene>
    <name evidence="14" type="primary">LOC102369449</name>
</gene>
<accession>A0A1U7SVF9</accession>
<evidence type="ECO:0000256" key="9">
    <source>
        <dbReference type="RuleBase" id="RU000688"/>
    </source>
</evidence>
<comment type="similarity">
    <text evidence="9">Belongs to the G-protein coupled receptor 1 family.</text>
</comment>
<feature type="compositionally biased region" description="Polar residues" evidence="11">
    <location>
        <begin position="15"/>
        <end position="30"/>
    </location>
</feature>
<dbReference type="GeneID" id="102369449"/>
<evidence type="ECO:0000256" key="6">
    <source>
        <dbReference type="ARBA" id="ARBA00022989"/>
    </source>
</evidence>
<dbReference type="InterPro" id="IPR000276">
    <property type="entry name" value="GPCR_Rhodpsn"/>
</dbReference>
<name>A0A1U7SVF9_ALLSI</name>
<evidence type="ECO:0000256" key="10">
    <source>
        <dbReference type="RuleBase" id="RU363047"/>
    </source>
</evidence>
<keyword evidence="2 10" id="KW-1003">Cell membrane</keyword>
<evidence type="ECO:0000313" key="13">
    <source>
        <dbReference type="Proteomes" id="UP000189705"/>
    </source>
</evidence>
<dbReference type="PROSITE" id="PS50262">
    <property type="entry name" value="G_PROTEIN_RECEP_F1_2"/>
    <property type="match status" value="1"/>
</dbReference>
<feature type="transmembrane region" description="Helical" evidence="10">
    <location>
        <begin position="169"/>
        <end position="191"/>
    </location>
</feature>
<keyword evidence="13" id="KW-1185">Reference proteome</keyword>
<dbReference type="eggNOG" id="ENOG502SMQD">
    <property type="taxonomic scope" value="Eukaryota"/>
</dbReference>
<dbReference type="GO" id="GO:0004930">
    <property type="term" value="F:G protein-coupled receptor activity"/>
    <property type="evidence" value="ECO:0007669"/>
    <property type="project" value="UniProtKB-KW"/>
</dbReference>
<keyword evidence="4 9" id="KW-0812">Transmembrane</keyword>
<feature type="transmembrane region" description="Helical" evidence="10">
    <location>
        <begin position="228"/>
        <end position="247"/>
    </location>
</feature>
<reference evidence="14" key="1">
    <citation type="submission" date="2025-08" db="UniProtKB">
        <authorList>
            <consortium name="RefSeq"/>
        </authorList>
    </citation>
    <scope>IDENTIFICATION</scope>
</reference>